<organism evidence="9 10">
    <name type="scientific">Pseudomonas fluorescens</name>
    <dbReference type="NCBI Taxonomy" id="294"/>
    <lineage>
        <taxon>Bacteria</taxon>
        <taxon>Pseudomonadati</taxon>
        <taxon>Pseudomonadota</taxon>
        <taxon>Gammaproteobacteria</taxon>
        <taxon>Pseudomonadales</taxon>
        <taxon>Pseudomonadaceae</taxon>
        <taxon>Pseudomonas</taxon>
    </lineage>
</organism>
<dbReference type="PANTHER" id="PTHR30586">
    <property type="entry name" value="ELECTRON TRANSPORT COMPLEX PROTEIN RNFE"/>
    <property type="match status" value="1"/>
</dbReference>
<dbReference type="Proteomes" id="UP000326611">
    <property type="component" value="Unassembled WGS sequence"/>
</dbReference>
<evidence type="ECO:0000313" key="9">
    <source>
        <dbReference type="EMBL" id="VVQ02377.1"/>
    </source>
</evidence>
<dbReference type="Pfam" id="PF02508">
    <property type="entry name" value="Rnf-Nqr"/>
    <property type="match status" value="1"/>
</dbReference>
<feature type="transmembrane region" description="Helical" evidence="8">
    <location>
        <begin position="86"/>
        <end position="104"/>
    </location>
</feature>
<keyword evidence="4 8" id="KW-0812">Transmembrane</keyword>
<keyword evidence="2" id="KW-0813">Transport</keyword>
<feature type="transmembrane region" description="Helical" evidence="8">
    <location>
        <begin position="162"/>
        <end position="184"/>
    </location>
</feature>
<protein>
    <submittedName>
        <fullName evidence="9">Electron transport complex subunit RnfE</fullName>
    </submittedName>
</protein>
<evidence type="ECO:0000256" key="8">
    <source>
        <dbReference type="SAM" id="Phobius"/>
    </source>
</evidence>
<dbReference type="GO" id="GO:0005886">
    <property type="term" value="C:plasma membrane"/>
    <property type="evidence" value="ECO:0007669"/>
    <property type="project" value="TreeGrafter"/>
</dbReference>
<evidence type="ECO:0000256" key="4">
    <source>
        <dbReference type="ARBA" id="ARBA00022692"/>
    </source>
</evidence>
<dbReference type="PANTHER" id="PTHR30586:SF0">
    <property type="entry name" value="ION-TRANSLOCATING OXIDOREDUCTASE COMPLEX SUBUNIT E"/>
    <property type="match status" value="1"/>
</dbReference>
<evidence type="ECO:0000256" key="5">
    <source>
        <dbReference type="ARBA" id="ARBA00022967"/>
    </source>
</evidence>
<keyword evidence="5" id="KW-1278">Translocase</keyword>
<accession>A0A5E7TTR4</accession>
<proteinExistence type="predicted"/>
<dbReference type="AlphaFoldDB" id="A0A5E7TTR4"/>
<sequence length="194" mass="20910">MSKPSLLQNALMLAPLIGATGSLMTALGLWLMFIIVIGLFGLGMNAVRPRLLPSMRLLAGVVLAATLTSCAELGMQVWSLQWHQQLGIYSALIALQCVVLDHTGFFQATLRHRLRLCGLFGALLVSMGGLRELLGNGTLGNHWPWLIGATPSDWQRVLSVDAGLRLAVLAPGGFILLGLLIAAWQAWHRPTPSQ</sequence>
<comment type="subcellular location">
    <subcellularLocation>
        <location evidence="1">Endomembrane system</location>
        <topology evidence="1">Multi-pass membrane protein</topology>
    </subcellularLocation>
</comment>
<keyword evidence="3" id="KW-0997">Cell inner membrane</keyword>
<dbReference type="OrthoDB" id="7028957at2"/>
<evidence type="ECO:0000256" key="7">
    <source>
        <dbReference type="ARBA" id="ARBA00023136"/>
    </source>
</evidence>
<dbReference type="InterPro" id="IPR003667">
    <property type="entry name" value="NqrDE/RnfAE"/>
</dbReference>
<feature type="transmembrane region" description="Helical" evidence="8">
    <location>
        <begin position="57"/>
        <end position="80"/>
    </location>
</feature>
<reference evidence="9 10" key="1">
    <citation type="submission" date="2019-09" db="EMBL/GenBank/DDBJ databases">
        <authorList>
            <person name="Chandra G."/>
            <person name="Truman W A."/>
        </authorList>
    </citation>
    <scope>NUCLEOTIDE SEQUENCE [LARGE SCALE GENOMIC DNA]</scope>
    <source>
        <strain evidence="9">PS918</strain>
    </source>
</reference>
<evidence type="ECO:0000256" key="1">
    <source>
        <dbReference type="ARBA" id="ARBA00004127"/>
    </source>
</evidence>
<evidence type="ECO:0000313" key="10">
    <source>
        <dbReference type="Proteomes" id="UP000326611"/>
    </source>
</evidence>
<gene>
    <name evidence="9" type="primary">rnfE</name>
    <name evidence="9" type="ORF">PS918_04293</name>
</gene>
<dbReference type="PIRSF" id="PIRSF006102">
    <property type="entry name" value="NQR_DE"/>
    <property type="match status" value="1"/>
</dbReference>
<evidence type="ECO:0000256" key="2">
    <source>
        <dbReference type="ARBA" id="ARBA00022448"/>
    </source>
</evidence>
<dbReference type="RefSeq" id="WP_150772267.1">
    <property type="nucleotide sequence ID" value="NZ_CABVIY010000006.1"/>
</dbReference>
<keyword evidence="6 8" id="KW-1133">Transmembrane helix</keyword>
<feature type="transmembrane region" description="Helical" evidence="8">
    <location>
        <begin position="12"/>
        <end position="45"/>
    </location>
</feature>
<keyword evidence="3" id="KW-1003">Cell membrane</keyword>
<evidence type="ECO:0000256" key="6">
    <source>
        <dbReference type="ARBA" id="ARBA00022989"/>
    </source>
</evidence>
<evidence type="ECO:0000256" key="3">
    <source>
        <dbReference type="ARBA" id="ARBA00022519"/>
    </source>
</evidence>
<name>A0A5E7TTR4_PSEFL</name>
<dbReference type="GO" id="GO:0012505">
    <property type="term" value="C:endomembrane system"/>
    <property type="evidence" value="ECO:0007669"/>
    <property type="project" value="UniProtKB-SubCell"/>
</dbReference>
<keyword evidence="7 8" id="KW-0472">Membrane</keyword>
<dbReference type="EMBL" id="CABVIY010000006">
    <property type="protein sequence ID" value="VVQ02377.1"/>
    <property type="molecule type" value="Genomic_DNA"/>
</dbReference>